<dbReference type="EnsemblPlants" id="KQL29602">
    <property type="protein sequence ID" value="KQL29602"/>
    <property type="gene ID" value="SETIT_020414mg"/>
</dbReference>
<accession>K3Z1J6</accession>
<name>K3Z1J6_SETIT</name>
<evidence type="ECO:0000256" key="1">
    <source>
        <dbReference type="SAM" id="MobiDB-lite"/>
    </source>
</evidence>
<organism evidence="2 3">
    <name type="scientific">Setaria italica</name>
    <name type="common">Foxtail millet</name>
    <name type="synonym">Panicum italicum</name>
    <dbReference type="NCBI Taxonomy" id="4555"/>
    <lineage>
        <taxon>Eukaryota</taxon>
        <taxon>Viridiplantae</taxon>
        <taxon>Streptophyta</taxon>
        <taxon>Embryophyta</taxon>
        <taxon>Tracheophyta</taxon>
        <taxon>Spermatophyta</taxon>
        <taxon>Magnoliopsida</taxon>
        <taxon>Liliopsida</taxon>
        <taxon>Poales</taxon>
        <taxon>Poaceae</taxon>
        <taxon>PACMAD clade</taxon>
        <taxon>Panicoideae</taxon>
        <taxon>Panicodae</taxon>
        <taxon>Paniceae</taxon>
        <taxon>Cenchrinae</taxon>
        <taxon>Setaria</taxon>
    </lineage>
</organism>
<dbReference type="HOGENOM" id="CLU_3208512_0_0_1"/>
<dbReference type="Proteomes" id="UP000004995">
    <property type="component" value="Unassembled WGS sequence"/>
</dbReference>
<evidence type="ECO:0000313" key="2">
    <source>
        <dbReference type="EnsemblPlants" id="KQL29602"/>
    </source>
</evidence>
<protein>
    <submittedName>
        <fullName evidence="2">Uncharacterized protein</fullName>
    </submittedName>
</protein>
<dbReference type="AlphaFoldDB" id="K3Z1J6"/>
<feature type="region of interest" description="Disordered" evidence="1">
    <location>
        <begin position="1"/>
        <end position="45"/>
    </location>
</feature>
<keyword evidence="3" id="KW-1185">Reference proteome</keyword>
<sequence>MRSGVPISWAPKRRGDSARGELPTWASSPWKMTGSPAGFEFPNSP</sequence>
<dbReference type="EMBL" id="AGNK02000302">
    <property type="status" value="NOT_ANNOTATED_CDS"/>
    <property type="molecule type" value="Genomic_DNA"/>
</dbReference>
<dbReference type="Gramene" id="KQL29602">
    <property type="protein sequence ID" value="KQL29602"/>
    <property type="gene ID" value="SETIT_020414mg"/>
</dbReference>
<reference evidence="2" key="2">
    <citation type="submission" date="2018-08" db="UniProtKB">
        <authorList>
            <consortium name="EnsemblPlants"/>
        </authorList>
    </citation>
    <scope>IDENTIFICATION</scope>
    <source>
        <strain evidence="2">Yugu1</strain>
    </source>
</reference>
<proteinExistence type="predicted"/>
<dbReference type="InParanoid" id="K3Z1J6"/>
<reference evidence="3" key="1">
    <citation type="journal article" date="2012" name="Nat. Biotechnol.">
        <title>Reference genome sequence of the model plant Setaria.</title>
        <authorList>
            <person name="Bennetzen J.L."/>
            <person name="Schmutz J."/>
            <person name="Wang H."/>
            <person name="Percifield R."/>
            <person name="Hawkins J."/>
            <person name="Pontaroli A.C."/>
            <person name="Estep M."/>
            <person name="Feng L."/>
            <person name="Vaughn J.N."/>
            <person name="Grimwood J."/>
            <person name="Jenkins J."/>
            <person name="Barry K."/>
            <person name="Lindquist E."/>
            <person name="Hellsten U."/>
            <person name="Deshpande S."/>
            <person name="Wang X."/>
            <person name="Wu X."/>
            <person name="Mitros T."/>
            <person name="Triplett J."/>
            <person name="Yang X."/>
            <person name="Ye C.Y."/>
            <person name="Mauro-Herrera M."/>
            <person name="Wang L."/>
            <person name="Li P."/>
            <person name="Sharma M."/>
            <person name="Sharma R."/>
            <person name="Ronald P.C."/>
            <person name="Panaud O."/>
            <person name="Kellogg E.A."/>
            <person name="Brutnell T.P."/>
            <person name="Doust A.N."/>
            <person name="Tuskan G.A."/>
            <person name="Rokhsar D."/>
            <person name="Devos K.M."/>
        </authorList>
    </citation>
    <scope>NUCLEOTIDE SEQUENCE [LARGE SCALE GENOMIC DNA]</scope>
    <source>
        <strain evidence="3">cv. Yugu1</strain>
    </source>
</reference>
<evidence type="ECO:0000313" key="3">
    <source>
        <dbReference type="Proteomes" id="UP000004995"/>
    </source>
</evidence>